<dbReference type="InterPro" id="IPR010573">
    <property type="entry name" value="MFS_Str1/Tri12-like"/>
</dbReference>
<reference evidence="7 8" key="1">
    <citation type="submission" date="2015-01" db="EMBL/GenBank/DDBJ databases">
        <title>The Genome Sequence of Exophiala xenobiotica CBS118157.</title>
        <authorList>
            <consortium name="The Broad Institute Genomics Platform"/>
            <person name="Cuomo C."/>
            <person name="de Hoog S."/>
            <person name="Gorbushina A."/>
            <person name="Stielow B."/>
            <person name="Teixiera M."/>
            <person name="Abouelleil A."/>
            <person name="Chapman S.B."/>
            <person name="Priest M."/>
            <person name="Young S.K."/>
            <person name="Wortman J."/>
            <person name="Nusbaum C."/>
            <person name="Birren B."/>
        </authorList>
    </citation>
    <scope>NUCLEOTIDE SEQUENCE [LARGE SCALE GENOMIC DNA]</scope>
    <source>
        <strain evidence="7 8">CBS 118157</strain>
    </source>
</reference>
<feature type="transmembrane region" description="Helical" evidence="6">
    <location>
        <begin position="96"/>
        <end position="122"/>
    </location>
</feature>
<keyword evidence="3 6" id="KW-0812">Transmembrane</keyword>
<evidence type="ECO:0000313" key="8">
    <source>
        <dbReference type="Proteomes" id="UP000054342"/>
    </source>
</evidence>
<dbReference type="PANTHER" id="PTHR23501">
    <property type="entry name" value="MAJOR FACILITATOR SUPERFAMILY"/>
    <property type="match status" value="1"/>
</dbReference>
<evidence type="ECO:0000313" key="7">
    <source>
        <dbReference type="EMBL" id="KIW59129.1"/>
    </source>
</evidence>
<organism evidence="7 8">
    <name type="scientific">Exophiala xenobiotica</name>
    <dbReference type="NCBI Taxonomy" id="348802"/>
    <lineage>
        <taxon>Eukaryota</taxon>
        <taxon>Fungi</taxon>
        <taxon>Dikarya</taxon>
        <taxon>Ascomycota</taxon>
        <taxon>Pezizomycotina</taxon>
        <taxon>Eurotiomycetes</taxon>
        <taxon>Chaetothyriomycetidae</taxon>
        <taxon>Chaetothyriales</taxon>
        <taxon>Herpotrichiellaceae</taxon>
        <taxon>Exophiala</taxon>
    </lineage>
</organism>
<dbReference type="GO" id="GO:0005886">
    <property type="term" value="C:plasma membrane"/>
    <property type="evidence" value="ECO:0007669"/>
    <property type="project" value="TreeGrafter"/>
</dbReference>
<dbReference type="Pfam" id="PF06609">
    <property type="entry name" value="TRI12"/>
    <property type="match status" value="1"/>
</dbReference>
<dbReference type="AlphaFoldDB" id="A0A0D2FG91"/>
<dbReference type="SUPFAM" id="SSF103473">
    <property type="entry name" value="MFS general substrate transporter"/>
    <property type="match status" value="1"/>
</dbReference>
<dbReference type="GeneID" id="25325512"/>
<feature type="transmembrane region" description="Helical" evidence="6">
    <location>
        <begin position="65"/>
        <end position="84"/>
    </location>
</feature>
<keyword evidence="5 6" id="KW-0472">Membrane</keyword>
<evidence type="ECO:0000256" key="6">
    <source>
        <dbReference type="SAM" id="Phobius"/>
    </source>
</evidence>
<dbReference type="RefSeq" id="XP_013319713.1">
    <property type="nucleotide sequence ID" value="XM_013464259.1"/>
</dbReference>
<evidence type="ECO:0000256" key="5">
    <source>
        <dbReference type="ARBA" id="ARBA00023136"/>
    </source>
</evidence>
<dbReference type="Proteomes" id="UP000054342">
    <property type="component" value="Unassembled WGS sequence"/>
</dbReference>
<accession>A0A0D2FG91</accession>
<evidence type="ECO:0000256" key="2">
    <source>
        <dbReference type="ARBA" id="ARBA00022448"/>
    </source>
</evidence>
<keyword evidence="8" id="KW-1185">Reference proteome</keyword>
<evidence type="ECO:0008006" key="9">
    <source>
        <dbReference type="Google" id="ProtNLM"/>
    </source>
</evidence>
<feature type="transmembrane region" description="Helical" evidence="6">
    <location>
        <begin position="40"/>
        <end position="59"/>
    </location>
</feature>
<dbReference type="HOGENOM" id="CLU_1030708_0_0_1"/>
<dbReference type="PANTHER" id="PTHR23501:SF195">
    <property type="entry name" value="PEP5"/>
    <property type="match status" value="1"/>
</dbReference>
<dbReference type="OrthoDB" id="4119671at2759"/>
<keyword evidence="4 6" id="KW-1133">Transmembrane helix</keyword>
<evidence type="ECO:0000256" key="1">
    <source>
        <dbReference type="ARBA" id="ARBA00004141"/>
    </source>
</evidence>
<dbReference type="GO" id="GO:0022857">
    <property type="term" value="F:transmembrane transporter activity"/>
    <property type="evidence" value="ECO:0007669"/>
    <property type="project" value="InterPro"/>
</dbReference>
<sequence>MPGCTVQAGENRTWSGRSGYVVGSPITAAICYKFKSLRSLVVGGFVFLLAWAICMATTSLCSTSAVWGCQAILGAALAFILNAVVASAQLSAPPELISITSGLVAGIRSLGVTLGVAVYTAIFHSRTSSLLPNMVSKAALQSGLPRSSVPALILGLSGGDPDQLAQIPGITPKIISAAAHALKEAYLKSFQSVWIAASCLAACGLIGSLFLVNPVKDLNNHIDNPAESEEALYGEK</sequence>
<evidence type="ECO:0000256" key="3">
    <source>
        <dbReference type="ARBA" id="ARBA00022692"/>
    </source>
</evidence>
<name>A0A0D2FG91_9EURO</name>
<evidence type="ECO:0000256" key="4">
    <source>
        <dbReference type="ARBA" id="ARBA00022989"/>
    </source>
</evidence>
<comment type="subcellular location">
    <subcellularLocation>
        <location evidence="1">Membrane</location>
        <topology evidence="1">Multi-pass membrane protein</topology>
    </subcellularLocation>
</comment>
<dbReference type="InterPro" id="IPR036259">
    <property type="entry name" value="MFS_trans_sf"/>
</dbReference>
<gene>
    <name evidence="7" type="ORF">PV05_03604</name>
</gene>
<proteinExistence type="predicted"/>
<dbReference type="EMBL" id="KN847318">
    <property type="protein sequence ID" value="KIW59129.1"/>
    <property type="molecule type" value="Genomic_DNA"/>
</dbReference>
<feature type="transmembrane region" description="Helical" evidence="6">
    <location>
        <begin position="193"/>
        <end position="212"/>
    </location>
</feature>
<protein>
    <recommendedName>
        <fullName evidence="9">Major facilitator superfamily (MFS) profile domain-containing protein</fullName>
    </recommendedName>
</protein>
<keyword evidence="2" id="KW-0813">Transport</keyword>